<dbReference type="InterPro" id="IPR011990">
    <property type="entry name" value="TPR-like_helical_dom_sf"/>
</dbReference>
<reference evidence="3 4" key="1">
    <citation type="submission" date="2023-10" db="EMBL/GenBank/DDBJ databases">
        <title>Glaciecola aquimarina strain GGW-M5 nov., isolated from a coastal seawater.</title>
        <authorList>
            <person name="Bayburt H."/>
            <person name="Kim J.M."/>
            <person name="Choi B.J."/>
            <person name="Jeon C.O."/>
        </authorList>
    </citation>
    <scope>NUCLEOTIDE SEQUENCE [LARGE SCALE GENOMIC DNA]</scope>
    <source>
        <strain evidence="3 4">KCTC 32108</strain>
    </source>
</reference>
<feature type="repeat" description="TPR" evidence="1">
    <location>
        <begin position="341"/>
        <end position="374"/>
    </location>
</feature>
<keyword evidence="4" id="KW-1185">Reference proteome</keyword>
<comment type="caution">
    <text evidence="3">The sequence shown here is derived from an EMBL/GenBank/DDBJ whole genome shotgun (WGS) entry which is preliminary data.</text>
</comment>
<dbReference type="InterPro" id="IPR019734">
    <property type="entry name" value="TPR_rpt"/>
</dbReference>
<dbReference type="SMART" id="SM00028">
    <property type="entry name" value="TPR"/>
    <property type="match status" value="3"/>
</dbReference>
<dbReference type="Gene3D" id="1.25.40.10">
    <property type="entry name" value="Tetratricopeptide repeat domain"/>
    <property type="match status" value="2"/>
</dbReference>
<dbReference type="PROSITE" id="PS50005">
    <property type="entry name" value="TPR"/>
    <property type="match status" value="1"/>
</dbReference>
<accession>A0ABU3SS22</accession>
<dbReference type="SUPFAM" id="SSF48452">
    <property type="entry name" value="TPR-like"/>
    <property type="match status" value="1"/>
</dbReference>
<evidence type="ECO:0000313" key="4">
    <source>
        <dbReference type="Proteomes" id="UP001247805"/>
    </source>
</evidence>
<organism evidence="3 4">
    <name type="scientific">Paraglaciecola aquimarina</name>
    <dbReference type="NCBI Taxonomy" id="1235557"/>
    <lineage>
        <taxon>Bacteria</taxon>
        <taxon>Pseudomonadati</taxon>
        <taxon>Pseudomonadota</taxon>
        <taxon>Gammaproteobacteria</taxon>
        <taxon>Alteromonadales</taxon>
        <taxon>Alteromonadaceae</taxon>
        <taxon>Paraglaciecola</taxon>
    </lineage>
</organism>
<dbReference type="EMBL" id="JAWDIO010000002">
    <property type="protein sequence ID" value="MDU0352782.1"/>
    <property type="molecule type" value="Genomic_DNA"/>
</dbReference>
<sequence length="1039" mass="119363">MEKIVQLENEKNYVLKLKNISEANLYLGHSETAIKTFVTDIPFQTSYILIPKSSLSIDKDIYITSTVSNETGKIEKIELTKNQYTQLHLLLKNLKQFKQQTTIQSFTELHSNIYESSLSPNIKTHLLLNLYTINVTNASPTVEHPNIFNSLDNHIEKIITDCHILNLLAVRGIDLTEEKYLVRITKLAADMYEYARNTKNLSSEDQLNFNNKCGVLTAHTSTLFPAVINQKLNVGGPVYTLASNLFMFSHHFFINNSLHNVQILRSLWLYFNHNELHIHAELAAEKGLAQMQHSIEIMESIFDFTNLIFTSLIRQGKYARAHHFMTAALQYEQEATNDQIFPILLNLGFLNYLVGEHDIAIRYFERALNRSGNNLNTYINDGLNCQYEGNTLSYFIRTIVFLGAVYRNKERYSSARNYLECAISLVRNTNDYYELVAYNELAKLELKQGKFSKANDYSEKVLQDFRTLPTTKADAIIIKLTSALELKITEDTEGVDTWKTSMAELSSILGYENFYSDRIFIEENNQYPLKKIEVFKLLMLLHQNDDHGRWFELFSHKAINLINKHRFNVINPQAWNQARFDFTSSYLGALINTQNLNSNVNKILDLLENHYSLEPDKEKSIYRRHTGKSSITKEAQSLALKSYLKQEQDFLFSTDKNTEYIYLDKTREVYNASLYDQGNKTLKIEQKLTSNIDFDSNEVFIRYFIVNEKVYSLVVTSTSKDIKFIMTYAQYKKIVGDSPTNTISIPQSYLKDNWLAEQLLPLDLLRHRTSNKLVIVPDGELFRFPFSMLNISNIDGVYQPLIDITPVVFTTAINSYIQDIQLVKNLTPISIFAAQFDSSKNNRTDSSTRSKKSLSRIWVSYLGTRMEVMYIQHALPNIIPNIGMKEEATAQFLMSSETRASQVLHIATHGYYEPNRPELIGLMTSSKHSQNANFLSLNQLLIEPFRNRLVVLSGCQTMLGKYYKGSGMRSMARGFLTQGAGSVISTLWPVQDRSTAEFMKYFYQNLAVSKNSSIALQQTQKNSLLRAVIAIRNIGRVLS</sequence>
<feature type="domain" description="CHAT" evidence="2">
    <location>
        <begin position="754"/>
        <end position="1022"/>
    </location>
</feature>
<dbReference type="InterPro" id="IPR024983">
    <property type="entry name" value="CHAT_dom"/>
</dbReference>
<gene>
    <name evidence="3" type="ORF">RS130_01550</name>
</gene>
<dbReference type="PANTHER" id="PTHR10098:SF108">
    <property type="entry name" value="TETRATRICOPEPTIDE REPEAT PROTEIN 28"/>
    <property type="match status" value="1"/>
</dbReference>
<dbReference type="PANTHER" id="PTHR10098">
    <property type="entry name" value="RAPSYN-RELATED"/>
    <property type="match status" value="1"/>
</dbReference>
<keyword evidence="1" id="KW-0802">TPR repeat</keyword>
<evidence type="ECO:0000256" key="1">
    <source>
        <dbReference type="PROSITE-ProRule" id="PRU00339"/>
    </source>
</evidence>
<proteinExistence type="predicted"/>
<evidence type="ECO:0000313" key="3">
    <source>
        <dbReference type="EMBL" id="MDU0352782.1"/>
    </source>
</evidence>
<dbReference type="Proteomes" id="UP001247805">
    <property type="component" value="Unassembled WGS sequence"/>
</dbReference>
<evidence type="ECO:0000259" key="2">
    <source>
        <dbReference type="Pfam" id="PF12770"/>
    </source>
</evidence>
<name>A0ABU3SS22_9ALTE</name>
<dbReference type="Pfam" id="PF12770">
    <property type="entry name" value="CHAT"/>
    <property type="match status" value="1"/>
</dbReference>
<protein>
    <submittedName>
        <fullName evidence="3">CHAT domain-containing protein</fullName>
    </submittedName>
</protein>
<dbReference type="Pfam" id="PF13424">
    <property type="entry name" value="TPR_12"/>
    <property type="match status" value="1"/>
</dbReference>
<dbReference type="RefSeq" id="WP_316024490.1">
    <property type="nucleotide sequence ID" value="NZ_JAWDIO010000002.1"/>
</dbReference>